<dbReference type="AlphaFoldDB" id="A0A1T5CSP3"/>
<organism evidence="1 2">
    <name type="scientific">Parapedobacter luteus</name>
    <dbReference type="NCBI Taxonomy" id="623280"/>
    <lineage>
        <taxon>Bacteria</taxon>
        <taxon>Pseudomonadati</taxon>
        <taxon>Bacteroidota</taxon>
        <taxon>Sphingobacteriia</taxon>
        <taxon>Sphingobacteriales</taxon>
        <taxon>Sphingobacteriaceae</taxon>
        <taxon>Parapedobacter</taxon>
    </lineage>
</organism>
<dbReference type="EMBL" id="FUYS01000005">
    <property type="protein sequence ID" value="SKB62502.1"/>
    <property type="molecule type" value="Genomic_DNA"/>
</dbReference>
<dbReference type="STRING" id="623280.SAMN05660226_02307"/>
<name>A0A1T5CSP3_9SPHI</name>
<reference evidence="1 2" key="1">
    <citation type="submission" date="2017-02" db="EMBL/GenBank/DDBJ databases">
        <authorList>
            <person name="Peterson S.W."/>
        </authorList>
    </citation>
    <scope>NUCLEOTIDE SEQUENCE [LARGE SCALE GENOMIC DNA]</scope>
    <source>
        <strain evidence="1 2">DSM 22899</strain>
    </source>
</reference>
<dbReference type="Proteomes" id="UP000190541">
    <property type="component" value="Unassembled WGS sequence"/>
</dbReference>
<proteinExistence type="predicted"/>
<gene>
    <name evidence="1" type="ORF">SAMN05660226_02307</name>
</gene>
<protein>
    <submittedName>
        <fullName evidence="1">Uncharacterized protein</fullName>
    </submittedName>
</protein>
<evidence type="ECO:0000313" key="1">
    <source>
        <dbReference type="EMBL" id="SKB62502.1"/>
    </source>
</evidence>
<evidence type="ECO:0000313" key="2">
    <source>
        <dbReference type="Proteomes" id="UP000190541"/>
    </source>
</evidence>
<accession>A0A1T5CSP3</accession>
<sequence length="48" mass="5637">MPGNYRPDGHRDGFFIAVQTHERKLFVHDNPPSLYSISRRSQMAHEIQ</sequence>
<keyword evidence="2" id="KW-1185">Reference proteome</keyword>